<dbReference type="CDD" id="cd00592">
    <property type="entry name" value="HTH_MerR-like"/>
    <property type="match status" value="1"/>
</dbReference>
<dbReference type="Proteomes" id="UP000586827">
    <property type="component" value="Unassembled WGS sequence"/>
</dbReference>
<reference evidence="3 4" key="1">
    <citation type="submission" date="2020-05" db="EMBL/GenBank/DDBJ databases">
        <title>MicrobeNet Type strains.</title>
        <authorList>
            <person name="Nicholson A.C."/>
        </authorList>
    </citation>
    <scope>NUCLEOTIDE SEQUENCE [LARGE SCALE GENOMIC DNA]</scope>
    <source>
        <strain evidence="3 4">JCM 3224</strain>
    </source>
</reference>
<dbReference type="SMART" id="SM00422">
    <property type="entry name" value="HTH_MERR"/>
    <property type="match status" value="1"/>
</dbReference>
<keyword evidence="1" id="KW-0238">DNA-binding</keyword>
<dbReference type="GO" id="GO:0003700">
    <property type="term" value="F:DNA-binding transcription factor activity"/>
    <property type="evidence" value="ECO:0007669"/>
    <property type="project" value="InterPro"/>
</dbReference>
<organism evidence="3 4">
    <name type="scientific">Nocardia uniformis</name>
    <dbReference type="NCBI Taxonomy" id="53432"/>
    <lineage>
        <taxon>Bacteria</taxon>
        <taxon>Bacillati</taxon>
        <taxon>Actinomycetota</taxon>
        <taxon>Actinomycetes</taxon>
        <taxon>Mycobacteriales</taxon>
        <taxon>Nocardiaceae</taxon>
        <taxon>Nocardia</taxon>
    </lineage>
</organism>
<evidence type="ECO:0000313" key="3">
    <source>
        <dbReference type="EMBL" id="NNH69003.1"/>
    </source>
</evidence>
<dbReference type="Gene3D" id="1.10.1660.10">
    <property type="match status" value="1"/>
</dbReference>
<dbReference type="AlphaFoldDB" id="A0A849BQX0"/>
<proteinExistence type="predicted"/>
<feature type="domain" description="HTH merR-type" evidence="2">
    <location>
        <begin position="1"/>
        <end position="71"/>
    </location>
</feature>
<dbReference type="InterPro" id="IPR047057">
    <property type="entry name" value="MerR_fam"/>
</dbReference>
<evidence type="ECO:0000256" key="1">
    <source>
        <dbReference type="ARBA" id="ARBA00023125"/>
    </source>
</evidence>
<protein>
    <submittedName>
        <fullName evidence="3">MerR family transcriptional regulator</fullName>
    </submittedName>
</protein>
<evidence type="ECO:0000259" key="2">
    <source>
        <dbReference type="PROSITE" id="PS50937"/>
    </source>
</evidence>
<dbReference type="SUPFAM" id="SSF46955">
    <property type="entry name" value="Putative DNA-binding domain"/>
    <property type="match status" value="1"/>
</dbReference>
<dbReference type="GO" id="GO:0003677">
    <property type="term" value="F:DNA binding"/>
    <property type="evidence" value="ECO:0007669"/>
    <property type="project" value="UniProtKB-KW"/>
</dbReference>
<sequence>MLVSIGELARTTGLAVRTIRFYCDEGILEPQRSAGGHRMFDPDDATERLLLVRRLRALGLGLESITDVLREERSITEAVAAESARLDIEFRSMAWRRASLRAVETAAPAQRADRLALLAAVQDGSAAHDCLVRFWWRVLTGLTRSDFDSFVCGNIPQPPADPSAGDVVAYAELTALVAEPGLHGAVGQHLWGRHPQTIRNRRELFFNVGDVLMDVFPLVSEGVRPHAGDELDRFVDAHANARGERDSPQFRKQLLAAATDTDHRIHRYWSLSAQLSTTPATIGQAHHWLHGALNRSTGHASEN</sequence>
<gene>
    <name evidence="3" type="ORF">HLB23_03790</name>
</gene>
<name>A0A849BQX0_9NOCA</name>
<dbReference type="PROSITE" id="PS50937">
    <property type="entry name" value="HTH_MERR_2"/>
    <property type="match status" value="1"/>
</dbReference>
<evidence type="ECO:0000313" key="4">
    <source>
        <dbReference type="Proteomes" id="UP000586827"/>
    </source>
</evidence>
<dbReference type="PANTHER" id="PTHR30204:SF93">
    <property type="entry name" value="HTH MERR-TYPE DOMAIN-CONTAINING PROTEIN"/>
    <property type="match status" value="1"/>
</dbReference>
<dbReference type="Pfam" id="PF13411">
    <property type="entry name" value="MerR_1"/>
    <property type="match status" value="1"/>
</dbReference>
<comment type="caution">
    <text evidence="3">The sequence shown here is derived from an EMBL/GenBank/DDBJ whole genome shotgun (WGS) entry which is preliminary data.</text>
</comment>
<keyword evidence="4" id="KW-1185">Reference proteome</keyword>
<dbReference type="InterPro" id="IPR000551">
    <property type="entry name" value="MerR-type_HTH_dom"/>
</dbReference>
<accession>A0A849BQX0</accession>
<dbReference type="EMBL" id="JABELX010000001">
    <property type="protein sequence ID" value="NNH69003.1"/>
    <property type="molecule type" value="Genomic_DNA"/>
</dbReference>
<dbReference type="PANTHER" id="PTHR30204">
    <property type="entry name" value="REDOX-CYCLING DRUG-SENSING TRANSCRIPTIONAL ACTIVATOR SOXR"/>
    <property type="match status" value="1"/>
</dbReference>
<dbReference type="InterPro" id="IPR009061">
    <property type="entry name" value="DNA-bd_dom_put_sf"/>
</dbReference>